<reference evidence="1" key="1">
    <citation type="submission" date="2021-01" db="EMBL/GenBank/DDBJ databases">
        <title>Phytophthora aleatoria, a newly-described species from Pinus radiata is distinct from Phytophthora cactorum isolates based on comparative genomics.</title>
        <authorList>
            <person name="Mcdougal R."/>
            <person name="Panda P."/>
            <person name="Williams N."/>
            <person name="Studholme D.J."/>
        </authorList>
    </citation>
    <scope>NUCLEOTIDE SEQUENCE</scope>
    <source>
        <strain evidence="1">NZFS 4037</strain>
    </source>
</reference>
<name>A0A8J5IXK1_9STRA</name>
<gene>
    <name evidence="1" type="ORF">JG688_00001580</name>
</gene>
<accession>A0A8J5IXK1</accession>
<keyword evidence="2" id="KW-1185">Reference proteome</keyword>
<dbReference type="AlphaFoldDB" id="A0A8J5IXK1"/>
<sequence length="73" mass="8479">MRAGRGENYGKQGMIKRMKTFLTVYQPFFELKKRPTTLHYEPCGSRGGRSRRQLSRDALHCDKVCLPALCCVW</sequence>
<protein>
    <submittedName>
        <fullName evidence="1">Uncharacterized protein</fullName>
    </submittedName>
</protein>
<dbReference type="Proteomes" id="UP000709295">
    <property type="component" value="Unassembled WGS sequence"/>
</dbReference>
<evidence type="ECO:0000313" key="2">
    <source>
        <dbReference type="Proteomes" id="UP000709295"/>
    </source>
</evidence>
<proteinExistence type="predicted"/>
<organism evidence="1 2">
    <name type="scientific">Phytophthora aleatoria</name>
    <dbReference type="NCBI Taxonomy" id="2496075"/>
    <lineage>
        <taxon>Eukaryota</taxon>
        <taxon>Sar</taxon>
        <taxon>Stramenopiles</taxon>
        <taxon>Oomycota</taxon>
        <taxon>Peronosporomycetes</taxon>
        <taxon>Peronosporales</taxon>
        <taxon>Peronosporaceae</taxon>
        <taxon>Phytophthora</taxon>
    </lineage>
</organism>
<evidence type="ECO:0000313" key="1">
    <source>
        <dbReference type="EMBL" id="KAG6976224.1"/>
    </source>
</evidence>
<dbReference type="EMBL" id="JAENGY010000037">
    <property type="protein sequence ID" value="KAG6976224.1"/>
    <property type="molecule type" value="Genomic_DNA"/>
</dbReference>
<comment type="caution">
    <text evidence="1">The sequence shown here is derived from an EMBL/GenBank/DDBJ whole genome shotgun (WGS) entry which is preliminary data.</text>
</comment>